<dbReference type="EMBL" id="NESQ01000327">
    <property type="protein sequence ID" value="PUU74020.1"/>
    <property type="molecule type" value="Genomic_DNA"/>
</dbReference>
<dbReference type="Proteomes" id="UP000244722">
    <property type="component" value="Unassembled WGS sequence"/>
</dbReference>
<feature type="transmembrane region" description="Helical" evidence="1">
    <location>
        <begin position="14"/>
        <end position="43"/>
    </location>
</feature>
<evidence type="ECO:0000256" key="1">
    <source>
        <dbReference type="SAM" id="Phobius"/>
    </source>
</evidence>
<sequence>MGVLGRFLLILFSWFWWVGGSFDILLGGCFAVVFIIIVFILIISPFMNPAKLENGDIRDYSYHFFLFLFCFLFSQTPFVCFQATTLVSSSCPYFFCSTFHPFNSFILIWRGPVKFGRLVGLVLPGLVNSIAIRW</sequence>
<feature type="transmembrane region" description="Helical" evidence="1">
    <location>
        <begin position="64"/>
        <end position="95"/>
    </location>
</feature>
<keyword evidence="1" id="KW-1133">Transmembrane helix</keyword>
<evidence type="ECO:0000313" key="3">
    <source>
        <dbReference type="Proteomes" id="UP000244722"/>
    </source>
</evidence>
<comment type="caution">
    <text evidence="2">The sequence shown here is derived from an EMBL/GenBank/DDBJ whole genome shotgun (WGS) entry which is preliminary data.</text>
</comment>
<dbReference type="AlphaFoldDB" id="A0A2T6ZEU7"/>
<gene>
    <name evidence="2" type="ORF">B9Z19DRAFT_490251</name>
</gene>
<proteinExistence type="predicted"/>
<evidence type="ECO:0000313" key="2">
    <source>
        <dbReference type="EMBL" id="PUU74020.1"/>
    </source>
</evidence>
<protein>
    <submittedName>
        <fullName evidence="2">Uncharacterized protein</fullName>
    </submittedName>
</protein>
<keyword evidence="1" id="KW-0812">Transmembrane</keyword>
<feature type="transmembrane region" description="Helical" evidence="1">
    <location>
        <begin position="115"/>
        <end position="132"/>
    </location>
</feature>
<accession>A0A2T6ZEU7</accession>
<keyword evidence="3" id="KW-1185">Reference proteome</keyword>
<reference evidence="2 3" key="1">
    <citation type="submission" date="2017-04" db="EMBL/GenBank/DDBJ databases">
        <title>Draft genome sequence of Tuber borchii Vittad., a whitish edible truffle.</title>
        <authorList>
            <consortium name="DOE Joint Genome Institute"/>
            <person name="Murat C."/>
            <person name="Kuo A."/>
            <person name="Barry K.W."/>
            <person name="Clum A."/>
            <person name="Dockter R.B."/>
            <person name="Fauchery L."/>
            <person name="Iotti M."/>
            <person name="Kohler A."/>
            <person name="Labutti K."/>
            <person name="Lindquist E.A."/>
            <person name="Lipzen A."/>
            <person name="Ohm R.A."/>
            <person name="Wang M."/>
            <person name="Grigoriev I.V."/>
            <person name="Zambonelli A."/>
            <person name="Martin F.M."/>
        </authorList>
    </citation>
    <scope>NUCLEOTIDE SEQUENCE [LARGE SCALE GENOMIC DNA]</scope>
    <source>
        <strain evidence="2 3">Tbo3840</strain>
    </source>
</reference>
<organism evidence="2 3">
    <name type="scientific">Tuber borchii</name>
    <name type="common">White truffle</name>
    <dbReference type="NCBI Taxonomy" id="42251"/>
    <lineage>
        <taxon>Eukaryota</taxon>
        <taxon>Fungi</taxon>
        <taxon>Dikarya</taxon>
        <taxon>Ascomycota</taxon>
        <taxon>Pezizomycotina</taxon>
        <taxon>Pezizomycetes</taxon>
        <taxon>Pezizales</taxon>
        <taxon>Tuberaceae</taxon>
        <taxon>Tuber</taxon>
    </lineage>
</organism>
<keyword evidence="1" id="KW-0472">Membrane</keyword>
<name>A0A2T6ZEU7_TUBBO</name>